<dbReference type="EMBL" id="JAELUQ010000002">
    <property type="protein sequence ID" value="KAG7418904.1"/>
    <property type="molecule type" value="Genomic_DNA"/>
</dbReference>
<evidence type="ECO:0000313" key="3">
    <source>
        <dbReference type="Proteomes" id="UP000694050"/>
    </source>
</evidence>
<gene>
    <name evidence="2" type="ORF">Forpe1208_v003193</name>
</gene>
<accession>A0A8J5P8Q6</accession>
<feature type="compositionally biased region" description="Low complexity" evidence="1">
    <location>
        <begin position="1"/>
        <end position="13"/>
    </location>
</feature>
<dbReference type="AlphaFoldDB" id="A0A8J5P8Q6"/>
<evidence type="ECO:0000313" key="2">
    <source>
        <dbReference type="EMBL" id="KAG7418904.1"/>
    </source>
</evidence>
<protein>
    <submittedName>
        <fullName evidence="2">Uncharacterized protein</fullName>
    </submittedName>
</protein>
<reference evidence="2" key="1">
    <citation type="submission" date="2021-04" db="EMBL/GenBank/DDBJ databases">
        <title>First draft genome resource for Brassicaceae pathogens Fusarium oxysporum f. sp. raphani and Fusarium oxysporum f. sp. rapae.</title>
        <authorList>
            <person name="Asai S."/>
        </authorList>
    </citation>
    <scope>NUCLEOTIDE SEQUENCE</scope>
    <source>
        <strain evidence="2">Tf1208</strain>
    </source>
</reference>
<comment type="caution">
    <text evidence="2">The sequence shown here is derived from an EMBL/GenBank/DDBJ whole genome shotgun (WGS) entry which is preliminary data.</text>
</comment>
<dbReference type="Proteomes" id="UP000694050">
    <property type="component" value="Unassembled WGS sequence"/>
</dbReference>
<organism evidence="2 3">
    <name type="scientific">Fusarium oxysporum f. sp. rapae</name>
    <dbReference type="NCBI Taxonomy" id="485398"/>
    <lineage>
        <taxon>Eukaryota</taxon>
        <taxon>Fungi</taxon>
        <taxon>Dikarya</taxon>
        <taxon>Ascomycota</taxon>
        <taxon>Pezizomycotina</taxon>
        <taxon>Sordariomycetes</taxon>
        <taxon>Hypocreomycetidae</taxon>
        <taxon>Hypocreales</taxon>
        <taxon>Nectriaceae</taxon>
        <taxon>Fusarium</taxon>
        <taxon>Fusarium oxysporum species complex</taxon>
    </lineage>
</organism>
<proteinExistence type="predicted"/>
<sequence>MGSGKSSNSQSSRSSKRAPAECRVSKCDRAVAHYMNGKDADLCKDHCCEFGPGCDTRTRSGAKFCTNHSKCTWPRCNTKLLDIEGGDFKYSHIGHAEWFCRDRKSLAPG</sequence>
<name>A0A8J5P8Q6_FUSOX</name>
<evidence type="ECO:0000256" key="1">
    <source>
        <dbReference type="SAM" id="MobiDB-lite"/>
    </source>
</evidence>
<feature type="region of interest" description="Disordered" evidence="1">
    <location>
        <begin position="1"/>
        <end position="20"/>
    </location>
</feature>